<dbReference type="HOGENOM" id="CLU_2169902_0_0_9"/>
<name>D9TMR5_THETC</name>
<dbReference type="EMBL" id="CP002171">
    <property type="protein sequence ID" value="ADL70114.1"/>
    <property type="molecule type" value="Genomic_DNA"/>
</dbReference>
<dbReference type="OrthoDB" id="1730275at2"/>
<keyword evidence="2" id="KW-1185">Reference proteome</keyword>
<dbReference type="AlphaFoldDB" id="D9TMR5"/>
<evidence type="ECO:0000313" key="2">
    <source>
        <dbReference type="Proteomes" id="UP000001626"/>
    </source>
</evidence>
<dbReference type="KEGG" id="ttm:Tthe_2664"/>
<sequence length="113" mass="13441">MIKGCGRKKVILQKIENGIESENIVITEDEQPTEPYEKDRFENLLIFIKGNFTELTKEFSEEEKELLKMHWGIDMSLMTFSEIAEIKHMDESILRSKLKDLEKRFFQKIENIN</sequence>
<accession>D9TMR5</accession>
<gene>
    <name evidence="1" type="ordered locus">Tthe_2664</name>
</gene>
<organism evidence="1 2">
    <name type="scientific">Thermoanaerobacterium thermosaccharolyticum (strain ATCC 7956 / DSM 571 / NCIMB 9385 / NCA 3814 / NCTC 13789 / WDCM 00135 / 2032)</name>
    <name type="common">Clostridium thermosaccharolyticum</name>
    <dbReference type="NCBI Taxonomy" id="580327"/>
    <lineage>
        <taxon>Bacteria</taxon>
        <taxon>Bacillati</taxon>
        <taxon>Bacillota</taxon>
        <taxon>Clostridia</taxon>
        <taxon>Thermoanaerobacterales</taxon>
        <taxon>Thermoanaerobacteraceae</taxon>
        <taxon>Thermoanaerobacterium</taxon>
    </lineage>
</organism>
<dbReference type="Proteomes" id="UP000001626">
    <property type="component" value="Chromosome"/>
</dbReference>
<evidence type="ECO:0000313" key="1">
    <source>
        <dbReference type="EMBL" id="ADL70114.1"/>
    </source>
</evidence>
<proteinExistence type="predicted"/>
<protein>
    <submittedName>
        <fullName evidence="1">Uncharacterized protein</fullName>
    </submittedName>
</protein>
<dbReference type="STRING" id="580327.Tthe_2664"/>
<reference evidence="1 2" key="1">
    <citation type="submission" date="2010-08" db="EMBL/GenBank/DDBJ databases">
        <title>Complete sequence of Thermoanaerobacterium thermosaccharolyticum DSM 571.</title>
        <authorList>
            <consortium name="US DOE Joint Genome Institute"/>
            <person name="Lucas S."/>
            <person name="Copeland A."/>
            <person name="Lapidus A."/>
            <person name="Cheng J.-F."/>
            <person name="Bruce D."/>
            <person name="Goodwin L."/>
            <person name="Pitluck S."/>
            <person name="Teshima H."/>
            <person name="Detter J.C."/>
            <person name="Han C."/>
            <person name="Tapia R."/>
            <person name="Land M."/>
            <person name="Hauser L."/>
            <person name="Chang Y.-J."/>
            <person name="Jeffries C."/>
            <person name="Kyrpides N."/>
            <person name="Ivanova N."/>
            <person name="Mikhailova N."/>
            <person name="Hemme C.L."/>
            <person name="Woyke T."/>
        </authorList>
    </citation>
    <scope>NUCLEOTIDE SEQUENCE [LARGE SCALE GENOMIC DNA]</scope>
    <source>
        <strain evidence="2">ATCC 7956 / DSM 571 / NCIMB 9385 / NCA 3814 / NCTC 13789 / WDCM 00135 / 2032</strain>
    </source>
</reference>